<dbReference type="InterPro" id="IPR003675">
    <property type="entry name" value="Rce1/LyrA-like_dom"/>
</dbReference>
<gene>
    <name evidence="3" type="ORF">HNQ60_004597</name>
</gene>
<accession>A0A841HS35</accession>
<feature type="transmembrane region" description="Helical" evidence="1">
    <location>
        <begin position="77"/>
        <end position="101"/>
    </location>
</feature>
<dbReference type="GO" id="GO:0004175">
    <property type="term" value="F:endopeptidase activity"/>
    <property type="evidence" value="ECO:0007669"/>
    <property type="project" value="UniProtKB-ARBA"/>
</dbReference>
<keyword evidence="1" id="KW-0472">Membrane</keyword>
<keyword evidence="1" id="KW-1133">Transmembrane helix</keyword>
<feature type="transmembrane region" description="Helical" evidence="1">
    <location>
        <begin position="40"/>
        <end position="57"/>
    </location>
</feature>
<reference evidence="3 4" key="1">
    <citation type="submission" date="2020-08" db="EMBL/GenBank/DDBJ databases">
        <title>Genomic Encyclopedia of Type Strains, Phase IV (KMG-IV): sequencing the most valuable type-strain genomes for metagenomic binning, comparative biology and taxonomic classification.</title>
        <authorList>
            <person name="Goeker M."/>
        </authorList>
    </citation>
    <scope>NUCLEOTIDE SEQUENCE [LARGE SCALE GENOMIC DNA]</scope>
    <source>
        <strain evidence="3 4">DSM 26723</strain>
    </source>
</reference>
<organism evidence="3 4">
    <name type="scientific">Povalibacter uvarum</name>
    <dbReference type="NCBI Taxonomy" id="732238"/>
    <lineage>
        <taxon>Bacteria</taxon>
        <taxon>Pseudomonadati</taxon>
        <taxon>Pseudomonadota</taxon>
        <taxon>Gammaproteobacteria</taxon>
        <taxon>Steroidobacterales</taxon>
        <taxon>Steroidobacteraceae</taxon>
        <taxon>Povalibacter</taxon>
    </lineage>
</organism>
<feature type="transmembrane region" description="Helical" evidence="1">
    <location>
        <begin position="113"/>
        <end position="135"/>
    </location>
</feature>
<feature type="transmembrane region" description="Helical" evidence="1">
    <location>
        <begin position="228"/>
        <end position="248"/>
    </location>
</feature>
<dbReference type="PANTHER" id="PTHR39430">
    <property type="entry name" value="MEMBRANE-ASSOCIATED PROTEASE-RELATED"/>
    <property type="match status" value="1"/>
</dbReference>
<feature type="domain" description="CAAX prenyl protease 2/Lysostaphin resistance protein A-like" evidence="2">
    <location>
        <begin position="121"/>
        <end position="238"/>
    </location>
</feature>
<evidence type="ECO:0000313" key="3">
    <source>
        <dbReference type="EMBL" id="MBB6095706.1"/>
    </source>
</evidence>
<dbReference type="EMBL" id="JACHHZ010000006">
    <property type="protein sequence ID" value="MBB6095706.1"/>
    <property type="molecule type" value="Genomic_DNA"/>
</dbReference>
<comment type="caution">
    <text evidence="3">The sequence shown here is derived from an EMBL/GenBank/DDBJ whole genome shotgun (WGS) entry which is preliminary data.</text>
</comment>
<dbReference type="Proteomes" id="UP000588068">
    <property type="component" value="Unassembled WGS sequence"/>
</dbReference>
<feature type="transmembrane region" description="Helical" evidence="1">
    <location>
        <begin position="268"/>
        <end position="286"/>
    </location>
</feature>
<proteinExistence type="predicted"/>
<evidence type="ECO:0000259" key="2">
    <source>
        <dbReference type="Pfam" id="PF02517"/>
    </source>
</evidence>
<keyword evidence="1" id="KW-0812">Transmembrane</keyword>
<feature type="transmembrane region" description="Helical" evidence="1">
    <location>
        <begin position="156"/>
        <end position="177"/>
    </location>
</feature>
<dbReference type="GO" id="GO:0080120">
    <property type="term" value="P:CAAX-box protein maturation"/>
    <property type="evidence" value="ECO:0007669"/>
    <property type="project" value="UniProtKB-ARBA"/>
</dbReference>
<feature type="transmembrane region" description="Helical" evidence="1">
    <location>
        <begin position="202"/>
        <end position="221"/>
    </location>
</feature>
<dbReference type="Pfam" id="PF02517">
    <property type="entry name" value="Rce1-like"/>
    <property type="match status" value="1"/>
</dbReference>
<sequence length="299" mass="32473">MRSFASILLLFAACLLTAAVLAYPFWLLVGLIDDQPIHRVLHRVAMLCALVSLFWLFRRWRVADKHSTGFGLPKAAFWRQIGVGVLVGGLIILPPLIALQMMGVRVTDDRVEMTLWIAASAIVKGLATGLVVGLIEETFFRGALYTAIERESGSAPAILLPSLLYASVHFLGGRLHVPADQIDWLSGFAVLDRMFIAYKDPAAILDSFAALFAVGVLLALVRQRTGNIAACIGMHAAWVGALYFYGAITEFNAASEARWLVGSYDEVIGWGTVMWMGVLALIHFVVSRGTPSVSAAAVR</sequence>
<name>A0A841HS35_9GAMM</name>
<protein>
    <recommendedName>
        <fullName evidence="2">CAAX prenyl protease 2/Lysostaphin resistance protein A-like domain-containing protein</fullName>
    </recommendedName>
</protein>
<dbReference type="PANTHER" id="PTHR39430:SF1">
    <property type="entry name" value="PROTEASE"/>
    <property type="match status" value="1"/>
</dbReference>
<evidence type="ECO:0000313" key="4">
    <source>
        <dbReference type="Proteomes" id="UP000588068"/>
    </source>
</evidence>
<evidence type="ECO:0000256" key="1">
    <source>
        <dbReference type="SAM" id="Phobius"/>
    </source>
</evidence>
<dbReference type="AlphaFoldDB" id="A0A841HS35"/>
<dbReference type="RefSeq" id="WP_184335104.1">
    <property type="nucleotide sequence ID" value="NZ_JACHHZ010000006.1"/>
</dbReference>
<keyword evidence="4" id="KW-1185">Reference proteome</keyword>